<sequence>MNIAINEDEIKILREIQKQSSEKWMKDNNFETNIDRNKTKLLVTIGGPSGFALTVNDAYEAVTADVIANYYALKGQNVLYSLHFPFSSALIDALSKQLKEEIDFPDTNRWLDFFKEVGKKDANKLGLRVDWRRSMMLHQSNQFFQSFIDWQMESLRDYKRLRNKIEPVIWSEKMKQMCLSHDRKIGIDTVPMEFLLIKHKLIDMPSFDKFIIPADTIASDDNKKDPNLINLSHHDFFLKYMKPRNYQSISHFPIYCVSSTLRPESLLNQMGLWVKPNIKLGESLGLTLEDLHVFDIHSNDLIGLHSPSYPSGSLDSIQSSQRSSLISDGSTSDGEDDQSQTEDDNDDTVLCISAEELGEYNYSYYEDRGMQYFVLPGDFVVTERGTGFVEACVSYNPEQLFVYKEMIKQSKQPKEKISYTKVTHTIGLRVWMRALVHQDGEVLEMDLSQMEENIQLFGGNGDQGHEGYEELVNEQISHEDYSTDFEWNSSFNMKCPVNVPGYNEKGFMTAETTLAAYKELIRKEKEEKDQKNKRIKVKQDEKLKQKERERVQDIERSEKENKKLKEKKNNQKYNQKKEEKEQQSLSQKFKIFNPIKESNNNEFFKERRSGKTKLLRLPIHHEDPLEAAAIQRAKAALLQQAFTLGTIADGPCKGMALTQARDVLKQNIINYGGGKQIPEQTKNDRIQYGNQLGFIYFEPSKPTQSVYGDECVVRLTRQWTLQYSQQDWRDKSTVCLLQMNIQDIKPSSQIMLLAQFGKQISAAVGGSIPLNSQNETNTNANQTNEQQQGNVQQPQAQQQVTGGNIVQQDETRLQLFNFLANAKDKVLTHNNGLGCKLNLADDGNEQEEKALGLDPEELFLSNDDYSEYTIDPQLYQAMSMLLFPIAHILNNGIQSKDTNNTIYKIQAQQMTSDVWDYIFCCSDDHLEAKKQLEQNRELRLQRMKEREKLGISITQNLSGSLNDKFTKSTSINSISQNSEEYELNVKSQPEPLPHFVLEELRSEFLYWYPSDIRVISRHQLSQQMLSHVFHHAQFFVKADQQPKGLRVLGEMIIDEEQEKQKKQNQEYSNSPLLKEIDSKFHVLLMKHPSDALRIAFVCSRWRFQTNNISYIDSYATDIIGVLNRELQWMENIFINKILENVDYFDKGQEVKIVSRDGNTDIFSEQSSQIEEYDQEQELKRKRDKQMLYKEKKKNKKKQKKQKSINEDDDNYRSNNLNIQGSPIQIVTQNQVMNIISVVDDEFDRNDRISIHTIKSQENLNIGKVKNQKDDDESDDEYSDEYSSQLDEDQSMSQQDNADEIKDNKEDIIKNQQQNQKDEDEDEQELNNDQYFEDRITDSEDDNKEQDLSFYFSEQSEDYSSSSFSHYQYTGDENKEIIANAEDIKKQKEENKEKRKKRKEEQKTERQKEIEEEEHWKFEKAIEIKIEEKRKKQKRKGTYDPDLFLEKLPQYYSQIDRQFEGKSVISAFSASMYSNATPQSNELKGDNQIQSPNQSVNRNNQEDQQETDNDCECDYCFVVGYESYLVDDDEDDKSGSFLGIEKQGIMNDYIPNSSTPENLGSIQSSYDEINPISSPSSYGSSPFSISSSNVTVMLLYAAIFRSQINLAILRADKLYLNGEYGEIVQLIFNELRQARNNYEKNLEITRTHLRHLYEQQMHNIESQIEDLKTNEQDEESVKEILELQQQQQNIEQNFREVINKSNPEMGLLRRYAYVIIALLSPICPHWSEHIYYNILHLRDSMRKLAIWPLQGIVDEKLLKVNAFLVETIDLVRKTLKGKMNLITKRRRKRQTEADKIRLNSNKDISSQYSSQFNQYDSSSVITQTDSSYLSSTPQIPTDEADILPPRTERYDPMIQCDVCVIVVANGYSFAQLELLEIMAQQWSGNEEYTGPGMSDIQMNDHGINLNNNIYSGMNLQGVANYSNFQIALNPNYNQFGGSILTPNFSSGFNLMGLNTPQIAIITPAIPGIGTFNNLQRIQFGFSGYNTNYQQGLWIDNYSTPNQTAGLTGYGEGSFEKAVQEKLIQKNSKISKQEKNEAMQFVKEKKEQAKKIGKKAFEAKKSMKHKLEGRMLRDNNHIIASLARENLKNNSYYTNRPEEQRLRQGSDKLENQQKNNNLRRKDPIKDYISEFKVFVLHQNSHFPNSLDKFPSISKKNRDRIQPGQPLIAIFSSNGDQSIINDLKKSERDS</sequence>
<dbReference type="PANTHER" id="PTHR45794">
    <property type="entry name" value="LEUCYL-TRNA SYNTHETASE"/>
    <property type="match status" value="1"/>
</dbReference>
<dbReference type="PANTHER" id="PTHR45794:SF1">
    <property type="entry name" value="LEUCINE--TRNA LIGASE, CYTOPLASMIC"/>
    <property type="match status" value="1"/>
</dbReference>
<dbReference type="SUPFAM" id="SSF47323">
    <property type="entry name" value="Anticodon-binding domain of a subclass of class I aminoacyl-tRNA synthetases"/>
    <property type="match status" value="1"/>
</dbReference>
<evidence type="ECO:0000256" key="3">
    <source>
        <dbReference type="ARBA" id="ARBA00022741"/>
    </source>
</evidence>
<dbReference type="InterPro" id="IPR009008">
    <property type="entry name" value="Val/Leu/Ile-tRNA-synth_edit"/>
</dbReference>
<dbReference type="OrthoDB" id="1729715at2759"/>
<dbReference type="SUPFAM" id="SSF52374">
    <property type="entry name" value="Nucleotidylyl transferase"/>
    <property type="match status" value="1"/>
</dbReference>
<dbReference type="InterPro" id="IPR004493">
    <property type="entry name" value="Leu-tRNA-synth_Ia_arc/euk"/>
</dbReference>
<keyword evidence="5" id="KW-0648">Protein biosynthesis</keyword>
<dbReference type="EMBL" id="SNRW01000002">
    <property type="protein sequence ID" value="KAA6404443.1"/>
    <property type="molecule type" value="Genomic_DNA"/>
</dbReference>
<feature type="region of interest" description="Disordered" evidence="8">
    <location>
        <begin position="1381"/>
        <end position="1411"/>
    </location>
</feature>
<feature type="coiled-coil region" evidence="7">
    <location>
        <begin position="1627"/>
        <end position="1699"/>
    </location>
</feature>
<dbReference type="GO" id="GO:0005524">
    <property type="term" value="F:ATP binding"/>
    <property type="evidence" value="ECO:0007669"/>
    <property type="project" value="UniProtKB-KW"/>
</dbReference>
<feature type="region of interest" description="Disordered" evidence="8">
    <location>
        <begin position="771"/>
        <end position="803"/>
    </location>
</feature>
<gene>
    <name evidence="9" type="ORF">EZS28_000029</name>
</gene>
<feature type="region of interest" description="Disordered" evidence="8">
    <location>
        <begin position="1476"/>
        <end position="1506"/>
    </location>
</feature>
<dbReference type="Gene3D" id="3.90.740.10">
    <property type="entry name" value="Valyl/Leucyl/Isoleucyl-tRNA synthetase, editing domain"/>
    <property type="match status" value="1"/>
</dbReference>
<feature type="compositionally biased region" description="Low complexity" evidence="8">
    <location>
        <begin position="312"/>
        <end position="330"/>
    </location>
</feature>
<dbReference type="InterPro" id="IPR014729">
    <property type="entry name" value="Rossmann-like_a/b/a_fold"/>
</dbReference>
<keyword evidence="7" id="KW-0175">Coiled coil</keyword>
<accession>A0A5J4XBF1</accession>
<feature type="region of interest" description="Disordered" evidence="8">
    <location>
        <begin position="2096"/>
        <end position="2119"/>
    </location>
</feature>
<feature type="compositionally biased region" description="Basic and acidic residues" evidence="8">
    <location>
        <begin position="525"/>
        <end position="582"/>
    </location>
</feature>
<evidence type="ECO:0000256" key="5">
    <source>
        <dbReference type="ARBA" id="ARBA00022917"/>
    </source>
</evidence>
<dbReference type="GO" id="GO:0002161">
    <property type="term" value="F:aminoacyl-tRNA deacylase activity"/>
    <property type="evidence" value="ECO:0007669"/>
    <property type="project" value="InterPro"/>
</dbReference>
<feature type="compositionally biased region" description="Basic and acidic residues" evidence="8">
    <location>
        <begin position="2096"/>
        <end position="2109"/>
    </location>
</feature>
<evidence type="ECO:0000313" key="9">
    <source>
        <dbReference type="EMBL" id="KAA6404443.1"/>
    </source>
</evidence>
<evidence type="ECO:0000256" key="2">
    <source>
        <dbReference type="ARBA" id="ARBA00022598"/>
    </source>
</evidence>
<evidence type="ECO:0000256" key="1">
    <source>
        <dbReference type="ARBA" id="ARBA00005594"/>
    </source>
</evidence>
<feature type="compositionally biased region" description="Low complexity" evidence="8">
    <location>
        <begin position="773"/>
        <end position="803"/>
    </location>
</feature>
<feature type="region of interest" description="Disordered" evidence="8">
    <location>
        <begin position="525"/>
        <end position="587"/>
    </location>
</feature>
<feature type="compositionally biased region" description="Basic and acidic residues" evidence="8">
    <location>
        <begin position="1176"/>
        <end position="1189"/>
    </location>
</feature>
<evidence type="ECO:0000256" key="6">
    <source>
        <dbReference type="ARBA" id="ARBA00023146"/>
    </source>
</evidence>
<feature type="compositionally biased region" description="Acidic residues" evidence="8">
    <location>
        <begin position="333"/>
        <end position="347"/>
    </location>
</feature>
<comment type="similarity">
    <text evidence="1">Belongs to the class-I aminoacyl-tRNA synthetase family.</text>
</comment>
<feature type="compositionally biased region" description="Acidic residues" evidence="8">
    <location>
        <begin position="1269"/>
        <end position="1289"/>
    </location>
</feature>
<protein>
    <recommendedName>
        <fullName evidence="11">Leucine--tRNA ligase</fullName>
    </recommendedName>
</protein>
<comment type="caution">
    <text evidence="9">The sequence shown here is derived from an EMBL/GenBank/DDBJ whole genome shotgun (WGS) entry which is preliminary data.</text>
</comment>
<name>A0A5J4XBF1_9EUKA</name>
<evidence type="ECO:0008006" key="11">
    <source>
        <dbReference type="Google" id="ProtNLM"/>
    </source>
</evidence>
<dbReference type="Gene3D" id="3.40.50.620">
    <property type="entry name" value="HUPs"/>
    <property type="match status" value="2"/>
</dbReference>
<dbReference type="Proteomes" id="UP000324800">
    <property type="component" value="Unassembled WGS sequence"/>
</dbReference>
<keyword evidence="2" id="KW-0436">Ligase</keyword>
<feature type="compositionally biased region" description="Basic residues" evidence="8">
    <location>
        <begin position="1190"/>
        <end position="1202"/>
    </location>
</feature>
<evidence type="ECO:0000256" key="4">
    <source>
        <dbReference type="ARBA" id="ARBA00022840"/>
    </source>
</evidence>
<feature type="region of interest" description="Disordered" evidence="8">
    <location>
        <begin position="1261"/>
        <end position="1296"/>
    </location>
</feature>
<dbReference type="GO" id="GO:0004823">
    <property type="term" value="F:leucine-tRNA ligase activity"/>
    <property type="evidence" value="ECO:0007669"/>
    <property type="project" value="InterPro"/>
</dbReference>
<evidence type="ECO:0000313" key="10">
    <source>
        <dbReference type="Proteomes" id="UP000324800"/>
    </source>
</evidence>
<dbReference type="GO" id="GO:0006429">
    <property type="term" value="P:leucyl-tRNA aminoacylation"/>
    <property type="evidence" value="ECO:0007669"/>
    <property type="project" value="InterPro"/>
</dbReference>
<proteinExistence type="inferred from homology"/>
<keyword evidence="3" id="KW-0547">Nucleotide-binding</keyword>
<keyword evidence="4" id="KW-0067">ATP-binding</keyword>
<dbReference type="InterPro" id="IPR009080">
    <property type="entry name" value="tRNAsynth_Ia_anticodon-bd"/>
</dbReference>
<feature type="region of interest" description="Disordered" evidence="8">
    <location>
        <begin position="312"/>
        <end position="347"/>
    </location>
</feature>
<feature type="compositionally biased region" description="Polar residues" evidence="8">
    <location>
        <begin position="1476"/>
        <end position="1498"/>
    </location>
</feature>
<feature type="region of interest" description="Disordered" evidence="8">
    <location>
        <begin position="1172"/>
        <end position="1216"/>
    </location>
</feature>
<reference evidence="9 10" key="1">
    <citation type="submission" date="2019-03" db="EMBL/GenBank/DDBJ databases">
        <title>Single cell metagenomics reveals metabolic interactions within the superorganism composed of flagellate Streblomastix strix and complex community of Bacteroidetes bacteria on its surface.</title>
        <authorList>
            <person name="Treitli S.C."/>
            <person name="Kolisko M."/>
            <person name="Husnik F."/>
            <person name="Keeling P."/>
            <person name="Hampl V."/>
        </authorList>
    </citation>
    <scope>NUCLEOTIDE SEQUENCE [LARGE SCALE GENOMIC DNA]</scope>
    <source>
        <strain evidence="9">ST1C</strain>
    </source>
</reference>
<evidence type="ECO:0000256" key="7">
    <source>
        <dbReference type="SAM" id="Coils"/>
    </source>
</evidence>
<keyword evidence="6" id="KW-0030">Aminoacyl-tRNA synthetase</keyword>
<organism evidence="9 10">
    <name type="scientific">Streblomastix strix</name>
    <dbReference type="NCBI Taxonomy" id="222440"/>
    <lineage>
        <taxon>Eukaryota</taxon>
        <taxon>Metamonada</taxon>
        <taxon>Preaxostyla</taxon>
        <taxon>Oxymonadida</taxon>
        <taxon>Streblomastigidae</taxon>
        <taxon>Streblomastix</taxon>
    </lineage>
</organism>
<evidence type="ECO:0000256" key="8">
    <source>
        <dbReference type="SAM" id="MobiDB-lite"/>
    </source>
</evidence>